<dbReference type="Proteomes" id="UP001336250">
    <property type="component" value="Unassembled WGS sequence"/>
</dbReference>
<sequence length="325" mass="34562">MIAFDQPAWLLGLALAVLPWLWHGQPRVAWASVASLPHDPLSRAIGLGLRAAGSLAVAAASASLAGAYLQGQPVERTGTGAHIVVLLDRSASMAEGFAGGSAEREGGESKGHAAARLLDEFVRLRGRDLFGLIFFSTAPMHVLSLTEDHGAVRAAIGASRSMGVGLTNISAGLAMALAQFEDRPRTGSRVVLLVSDGAAGIDPRSQTRIRQRFQQDGVQLYWIYLRSPGGNSPTRLPSAEAGADVAPEYHLNAFFQDLGAPYRLYEADDPQSLAAAIADVSALQNLPLRYLEPQPRRALAPWFDAAALCGALVWVLARCGEVPRW</sequence>
<dbReference type="Pfam" id="PF13519">
    <property type="entry name" value="VWA_2"/>
    <property type="match status" value="1"/>
</dbReference>
<proteinExistence type="predicted"/>
<organism evidence="2 3">
    <name type="scientific">Aquincola agrisoli</name>
    <dbReference type="NCBI Taxonomy" id="3119538"/>
    <lineage>
        <taxon>Bacteria</taxon>
        <taxon>Pseudomonadati</taxon>
        <taxon>Pseudomonadota</taxon>
        <taxon>Betaproteobacteria</taxon>
        <taxon>Burkholderiales</taxon>
        <taxon>Sphaerotilaceae</taxon>
        <taxon>Aquincola</taxon>
    </lineage>
</organism>
<dbReference type="SMART" id="SM00327">
    <property type="entry name" value="VWA"/>
    <property type="match status" value="1"/>
</dbReference>
<reference evidence="2 3" key="1">
    <citation type="submission" date="2024-02" db="EMBL/GenBank/DDBJ databases">
        <title>Genome sequence of Aquincola sp. MAHUQ-54.</title>
        <authorList>
            <person name="Huq M.A."/>
        </authorList>
    </citation>
    <scope>NUCLEOTIDE SEQUENCE [LARGE SCALE GENOMIC DNA]</scope>
    <source>
        <strain evidence="2 3">MAHUQ-54</strain>
    </source>
</reference>
<evidence type="ECO:0000259" key="1">
    <source>
        <dbReference type="PROSITE" id="PS50234"/>
    </source>
</evidence>
<dbReference type="InterPro" id="IPR036465">
    <property type="entry name" value="vWFA_dom_sf"/>
</dbReference>
<dbReference type="SUPFAM" id="SSF53300">
    <property type="entry name" value="vWA-like"/>
    <property type="match status" value="1"/>
</dbReference>
<dbReference type="AlphaFoldDB" id="A0AAW9QCH6"/>
<dbReference type="PROSITE" id="PS50234">
    <property type="entry name" value="VWFA"/>
    <property type="match status" value="1"/>
</dbReference>
<gene>
    <name evidence="2" type="ORF">V4F39_05900</name>
</gene>
<evidence type="ECO:0000313" key="3">
    <source>
        <dbReference type="Proteomes" id="UP001336250"/>
    </source>
</evidence>
<comment type="caution">
    <text evidence="2">The sequence shown here is derived from an EMBL/GenBank/DDBJ whole genome shotgun (WGS) entry which is preliminary data.</text>
</comment>
<accession>A0AAW9QCH6</accession>
<feature type="domain" description="VWFA" evidence="1">
    <location>
        <begin position="82"/>
        <end position="286"/>
    </location>
</feature>
<evidence type="ECO:0000313" key="2">
    <source>
        <dbReference type="EMBL" id="MEF7613439.1"/>
    </source>
</evidence>
<dbReference type="CDD" id="cd00198">
    <property type="entry name" value="vWFA"/>
    <property type="match status" value="1"/>
</dbReference>
<name>A0AAW9QCH6_9BURK</name>
<dbReference type="RefSeq" id="WP_332288378.1">
    <property type="nucleotide sequence ID" value="NZ_JAZIBG010000017.1"/>
</dbReference>
<keyword evidence="3" id="KW-1185">Reference proteome</keyword>
<protein>
    <submittedName>
        <fullName evidence="2">VWA domain-containing protein</fullName>
    </submittedName>
</protein>
<dbReference type="EMBL" id="JAZIBG010000017">
    <property type="protein sequence ID" value="MEF7613439.1"/>
    <property type="molecule type" value="Genomic_DNA"/>
</dbReference>
<dbReference type="Gene3D" id="3.40.50.410">
    <property type="entry name" value="von Willebrand factor, type A domain"/>
    <property type="match status" value="1"/>
</dbReference>
<dbReference type="InterPro" id="IPR002035">
    <property type="entry name" value="VWF_A"/>
</dbReference>